<reference evidence="1 2" key="1">
    <citation type="journal article" date="2024" name="Nat. Commun.">
        <title>Phylogenomics reveals the evolutionary origins of lichenization in chlorophyte algae.</title>
        <authorList>
            <person name="Puginier C."/>
            <person name="Libourel C."/>
            <person name="Otte J."/>
            <person name="Skaloud P."/>
            <person name="Haon M."/>
            <person name="Grisel S."/>
            <person name="Petersen M."/>
            <person name="Berrin J.G."/>
            <person name="Delaux P.M."/>
            <person name="Dal Grande F."/>
            <person name="Keller J."/>
        </authorList>
    </citation>
    <scope>NUCLEOTIDE SEQUENCE [LARGE SCALE GENOMIC DNA]</scope>
    <source>
        <strain evidence="1 2">SAG 2145</strain>
    </source>
</reference>
<proteinExistence type="predicted"/>
<evidence type="ECO:0000313" key="1">
    <source>
        <dbReference type="EMBL" id="KAK9826560.1"/>
    </source>
</evidence>
<accession>A0AAW1QY90</accession>
<dbReference type="EMBL" id="JALJOS010000020">
    <property type="protein sequence ID" value="KAK9826560.1"/>
    <property type="molecule type" value="Genomic_DNA"/>
</dbReference>
<organism evidence="1 2">
    <name type="scientific">Apatococcus lobatus</name>
    <dbReference type="NCBI Taxonomy" id="904363"/>
    <lineage>
        <taxon>Eukaryota</taxon>
        <taxon>Viridiplantae</taxon>
        <taxon>Chlorophyta</taxon>
        <taxon>core chlorophytes</taxon>
        <taxon>Trebouxiophyceae</taxon>
        <taxon>Chlorellales</taxon>
        <taxon>Chlorellaceae</taxon>
        <taxon>Apatococcus</taxon>
    </lineage>
</organism>
<keyword evidence="2" id="KW-1185">Reference proteome</keyword>
<protein>
    <submittedName>
        <fullName evidence="1">Uncharacterized protein</fullName>
    </submittedName>
</protein>
<dbReference type="AlphaFoldDB" id="A0AAW1QY90"/>
<evidence type="ECO:0000313" key="2">
    <source>
        <dbReference type="Proteomes" id="UP001438707"/>
    </source>
</evidence>
<name>A0AAW1QY90_9CHLO</name>
<comment type="caution">
    <text evidence="1">The sequence shown here is derived from an EMBL/GenBank/DDBJ whole genome shotgun (WGS) entry which is preliminary data.</text>
</comment>
<sequence length="75" mass="8052">MQASTFSPKFVQGLKQSSASSALVVGQDEDSTSGGRALVRRVNLTAVFANCAVTSWFRLPASFEAMKMPRIVARS</sequence>
<gene>
    <name evidence="1" type="ORF">WJX74_002856</name>
</gene>
<dbReference type="Proteomes" id="UP001438707">
    <property type="component" value="Unassembled WGS sequence"/>
</dbReference>